<dbReference type="AlphaFoldDB" id="A0A0F5YBT3"/>
<organism evidence="1 3">
    <name type="scientific">Limnoraphis robusta CS-951</name>
    <dbReference type="NCBI Taxonomy" id="1637645"/>
    <lineage>
        <taxon>Bacteria</taxon>
        <taxon>Bacillati</taxon>
        <taxon>Cyanobacteriota</taxon>
        <taxon>Cyanophyceae</taxon>
        <taxon>Oscillatoriophycideae</taxon>
        <taxon>Oscillatoriales</taxon>
        <taxon>Sirenicapillariaceae</taxon>
        <taxon>Limnoraphis</taxon>
    </lineage>
</organism>
<sequence>MHSQPRYPFLKLIFTVFWSLTSIVQPVRSQTENLVISKTPKPCFWEMEVLPSPPLSQTEPSIPSLWLAQELYGYSTLPTPTQPVESDIDLQLNAEQLSDETEQYPILETWFVEPKITQLQPDLYVNNLVTLVVNRINWNREKYMGQYVFVSRFASVTRRYGYNLRVCNRQGDLLAFYICNFDQIPLSCQVQILSEGLQFREFRNFNPQ</sequence>
<dbReference type="PATRIC" id="fig|1637645.4.peg.5546"/>
<dbReference type="RefSeq" id="WP_046281124.1">
    <property type="nucleotide sequence ID" value="NZ_LATL02000279.1"/>
</dbReference>
<protein>
    <submittedName>
        <fullName evidence="1">Uncharacterized protein</fullName>
    </submittedName>
</protein>
<accession>A0A0F5YBT3</accession>
<proteinExistence type="predicted"/>
<comment type="caution">
    <text evidence="1">The sequence shown here is derived from an EMBL/GenBank/DDBJ whole genome shotgun (WGS) entry which is preliminary data.</text>
</comment>
<evidence type="ECO:0000313" key="2">
    <source>
        <dbReference type="EMBL" id="KMW69846.1"/>
    </source>
</evidence>
<reference evidence="1 3" key="1">
    <citation type="submission" date="2015-06" db="EMBL/GenBank/DDBJ databases">
        <title>Draft genome assembly of filamentous brackish cyanobacterium Limnoraphis robusta strain CS-951.</title>
        <authorList>
            <person name="Willis A."/>
            <person name="Parks M."/>
            <person name="Burford M.A."/>
        </authorList>
    </citation>
    <scope>NUCLEOTIDE SEQUENCE [LARGE SCALE GENOMIC DNA]</scope>
    <source>
        <strain evidence="1 3">CS-951</strain>
    </source>
</reference>
<dbReference type="EMBL" id="LATL02000359">
    <property type="protein sequence ID" value="KMW69846.1"/>
    <property type="molecule type" value="Genomic_DNA"/>
</dbReference>
<evidence type="ECO:0000313" key="1">
    <source>
        <dbReference type="EMBL" id="KKD35690.1"/>
    </source>
</evidence>
<dbReference type="OrthoDB" id="509728at2"/>
<gene>
    <name evidence="1" type="ORF">WN50_23990</name>
    <name evidence="2" type="ORF">WN50_40015</name>
</gene>
<dbReference type="Proteomes" id="UP000033607">
    <property type="component" value="Unassembled WGS sequence"/>
</dbReference>
<name>A0A0F5YBT3_9CYAN</name>
<evidence type="ECO:0000313" key="3">
    <source>
        <dbReference type="Proteomes" id="UP000033607"/>
    </source>
</evidence>
<dbReference type="EMBL" id="LATL02000279">
    <property type="protein sequence ID" value="KKD35690.1"/>
    <property type="molecule type" value="Genomic_DNA"/>
</dbReference>